<feature type="transmembrane region" description="Helical" evidence="7">
    <location>
        <begin position="96"/>
        <end position="112"/>
    </location>
</feature>
<dbReference type="CDD" id="cd16922">
    <property type="entry name" value="HATPase_EvgS-ArcB-TorS-like"/>
    <property type="match status" value="1"/>
</dbReference>
<evidence type="ECO:0000256" key="2">
    <source>
        <dbReference type="ARBA" id="ARBA00012438"/>
    </source>
</evidence>
<feature type="transmembrane region" description="Helical" evidence="7">
    <location>
        <begin position="124"/>
        <end position="143"/>
    </location>
</feature>
<reference evidence="9" key="1">
    <citation type="submission" date="2015-08" db="EMBL/GenBank/DDBJ databases">
        <authorList>
            <person name="Babu N.S."/>
            <person name="Beckwith C.J."/>
            <person name="Beseler K.G."/>
            <person name="Brison A."/>
            <person name="Carone J.V."/>
            <person name="Caskin T.P."/>
            <person name="Diamond M."/>
            <person name="Durham M.E."/>
            <person name="Foxe J.M."/>
            <person name="Go M."/>
            <person name="Henderson B.A."/>
            <person name="Jones I.B."/>
            <person name="McGettigan J.A."/>
            <person name="Micheletti S.J."/>
            <person name="Nasrallah M.E."/>
            <person name="Ortiz D."/>
            <person name="Piller C.R."/>
            <person name="Privatt S.R."/>
            <person name="Schneider S.L."/>
            <person name="Sharp S."/>
            <person name="Smith T.C."/>
            <person name="Stanton J.D."/>
            <person name="Ullery H.E."/>
            <person name="Wilson R.J."/>
            <person name="Serrano M.G."/>
            <person name="Buck G."/>
            <person name="Lee V."/>
            <person name="Wang Y."/>
            <person name="Carvalho R."/>
            <person name="Voegtly L."/>
            <person name="Shi R."/>
            <person name="Duckworth R."/>
            <person name="Johnson A."/>
            <person name="Loviza R."/>
            <person name="Walstead R."/>
            <person name="Shah Z."/>
            <person name="Kiflezghi M."/>
            <person name="Wade K."/>
            <person name="Ball S.L."/>
            <person name="Bradley K.W."/>
            <person name="Asai D.J."/>
            <person name="Bowman C.A."/>
            <person name="Russell D.A."/>
            <person name="Pope W.H."/>
            <person name="Jacobs-Sera D."/>
            <person name="Hendrix R.W."/>
            <person name="Hatfull G.F."/>
        </authorList>
    </citation>
    <scope>NUCLEOTIDE SEQUENCE</scope>
</reference>
<dbReference type="EMBL" id="CZKB01000010">
    <property type="protein sequence ID" value="CUR59550.1"/>
    <property type="molecule type" value="Genomic_DNA"/>
</dbReference>
<dbReference type="PRINTS" id="PR00344">
    <property type="entry name" value="BCTRLSENSOR"/>
</dbReference>
<comment type="catalytic activity">
    <reaction evidence="1">
        <text>ATP + protein L-histidine = ADP + protein N-phospho-L-histidine.</text>
        <dbReference type="EC" id="2.7.13.3"/>
    </reaction>
</comment>
<feature type="transmembrane region" description="Helical" evidence="7">
    <location>
        <begin position="187"/>
        <end position="207"/>
    </location>
</feature>
<dbReference type="Gene3D" id="3.30.565.10">
    <property type="entry name" value="Histidine kinase-like ATPase, C-terminal domain"/>
    <property type="match status" value="1"/>
</dbReference>
<evidence type="ECO:0000256" key="3">
    <source>
        <dbReference type="ARBA" id="ARBA00022553"/>
    </source>
</evidence>
<keyword evidence="3" id="KW-0597">Phosphoprotein</keyword>
<feature type="domain" description="Histidine kinase" evidence="8">
    <location>
        <begin position="334"/>
        <end position="553"/>
    </location>
</feature>
<dbReference type="FunFam" id="3.30.565.10:FF:000010">
    <property type="entry name" value="Sensor histidine kinase RcsC"/>
    <property type="match status" value="1"/>
</dbReference>
<dbReference type="GO" id="GO:0000155">
    <property type="term" value="F:phosphorelay sensor kinase activity"/>
    <property type="evidence" value="ECO:0007669"/>
    <property type="project" value="InterPro"/>
</dbReference>
<protein>
    <recommendedName>
        <fullName evidence="2">histidine kinase</fullName>
        <ecNumber evidence="2">2.7.13.3</ecNumber>
    </recommendedName>
</protein>
<evidence type="ECO:0000256" key="6">
    <source>
        <dbReference type="SAM" id="MobiDB-lite"/>
    </source>
</evidence>
<keyword evidence="5 9" id="KW-0418">Kinase</keyword>
<dbReference type="InterPro" id="IPR003594">
    <property type="entry name" value="HATPase_dom"/>
</dbReference>
<feature type="transmembrane region" description="Helical" evidence="7">
    <location>
        <begin position="62"/>
        <end position="81"/>
    </location>
</feature>
<dbReference type="Gene3D" id="1.10.287.130">
    <property type="match status" value="1"/>
</dbReference>
<dbReference type="SUPFAM" id="SSF47384">
    <property type="entry name" value="Homodimeric domain of signal transducing histidine kinase"/>
    <property type="match status" value="1"/>
</dbReference>
<organism evidence="9">
    <name type="scientific">metagenome</name>
    <dbReference type="NCBI Taxonomy" id="256318"/>
    <lineage>
        <taxon>unclassified sequences</taxon>
        <taxon>metagenomes</taxon>
    </lineage>
</organism>
<evidence type="ECO:0000259" key="8">
    <source>
        <dbReference type="PROSITE" id="PS50109"/>
    </source>
</evidence>
<keyword evidence="7" id="KW-1133">Transmembrane helix</keyword>
<dbReference type="InterPro" id="IPR003661">
    <property type="entry name" value="HisK_dim/P_dom"/>
</dbReference>
<evidence type="ECO:0000256" key="7">
    <source>
        <dbReference type="SAM" id="Phobius"/>
    </source>
</evidence>
<dbReference type="Pfam" id="PF00512">
    <property type="entry name" value="HisKA"/>
    <property type="match status" value="1"/>
</dbReference>
<dbReference type="PANTHER" id="PTHR43047">
    <property type="entry name" value="TWO-COMPONENT HISTIDINE PROTEIN KINASE"/>
    <property type="match status" value="1"/>
</dbReference>
<dbReference type="CDD" id="cd00082">
    <property type="entry name" value="HisKA"/>
    <property type="match status" value="1"/>
</dbReference>
<dbReference type="InterPro" id="IPR005467">
    <property type="entry name" value="His_kinase_dom"/>
</dbReference>
<proteinExistence type="predicted"/>
<keyword evidence="4 9" id="KW-0808">Transferase</keyword>
<dbReference type="InterPro" id="IPR036890">
    <property type="entry name" value="HATPase_C_sf"/>
</dbReference>
<evidence type="ECO:0000256" key="5">
    <source>
        <dbReference type="ARBA" id="ARBA00022777"/>
    </source>
</evidence>
<keyword evidence="7" id="KW-0472">Membrane</keyword>
<dbReference type="SMART" id="SM00387">
    <property type="entry name" value="HATPase_c"/>
    <property type="match status" value="1"/>
</dbReference>
<dbReference type="SMART" id="SM00388">
    <property type="entry name" value="HisKA"/>
    <property type="match status" value="1"/>
</dbReference>
<dbReference type="InterPro" id="IPR036097">
    <property type="entry name" value="HisK_dim/P_sf"/>
</dbReference>
<feature type="transmembrane region" description="Helical" evidence="7">
    <location>
        <begin position="163"/>
        <end position="180"/>
    </location>
</feature>
<dbReference type="EC" id="2.7.13.3" evidence="2"/>
<feature type="region of interest" description="Disordered" evidence="6">
    <location>
        <begin position="555"/>
        <end position="581"/>
    </location>
</feature>
<name>A0A2P2CC49_9ZZZZ</name>
<dbReference type="PROSITE" id="PS50109">
    <property type="entry name" value="HIS_KIN"/>
    <property type="match status" value="1"/>
</dbReference>
<dbReference type="InterPro" id="IPR004358">
    <property type="entry name" value="Sig_transdc_His_kin-like_C"/>
</dbReference>
<dbReference type="AlphaFoldDB" id="A0A2P2CC49"/>
<dbReference type="PANTHER" id="PTHR43047:SF78">
    <property type="entry name" value="SENSORY_REGULATORY PROTEIN RPFC"/>
    <property type="match status" value="1"/>
</dbReference>
<accession>A0A2P2CC49</accession>
<dbReference type="SUPFAM" id="SSF55874">
    <property type="entry name" value="ATPase domain of HSP90 chaperone/DNA topoisomerase II/histidine kinase"/>
    <property type="match status" value="1"/>
</dbReference>
<sequence length="581" mass="61922">MSKARTIDLSVATLSALAVVLYATVDVPSLDHTLYVGVFVLAAVTAWVGAERAPAEHRVVGRLIAAGITLTAVGDAMWVVLDAMGRGTDVSLADPPWLASYVLLCIALSVVLRRSGAGRHDLDFTIDAVTIVVVSVLVLWGTAIDTIVTDASLAVQTRVAWSMYPVADAILLALVVRVLTSRAARQWLHPSFAAGALLWLAADIAYLQPAGTGIELLMDVCWMLAPVLMALSVWRLRGPLPAAVDEARRAHPVFQLGIAIGPLLVPPGIELLRDLRGEAERPLMLLLGTTSLAVLAFIRMARLLRSEERAVRQLEVARDAALAASRAKSMFLATMSHEIRTPLTMVLGAGEILEDTELDDLQREMVTRMRRSGQSLRSLVDDVLDFSRIEAGQLEVGHAPFDLAGLVQDLDERCGPRAEAVGIAYESAVDAGVPGRVVGDRDRLRQVLGNLLDNAVKFTHEGHVRLLVRPVRDGQGAVELVVADTGIGIAEEDLETVFESFRQVDGSTTRRYGGAGLGLAISRQLTALMGGTLEVASVVGSGSVFTVRVPLPAVGDPAPGHARGHRRPQGVESRSAATTSG</sequence>
<keyword evidence="7" id="KW-0812">Transmembrane</keyword>
<evidence type="ECO:0000256" key="4">
    <source>
        <dbReference type="ARBA" id="ARBA00022679"/>
    </source>
</evidence>
<evidence type="ECO:0000256" key="1">
    <source>
        <dbReference type="ARBA" id="ARBA00000085"/>
    </source>
</evidence>
<evidence type="ECO:0000313" key="9">
    <source>
        <dbReference type="EMBL" id="CUR59550.1"/>
    </source>
</evidence>
<feature type="transmembrane region" description="Helical" evidence="7">
    <location>
        <begin position="33"/>
        <end position="50"/>
    </location>
</feature>
<dbReference type="Pfam" id="PF02518">
    <property type="entry name" value="HATPase_c"/>
    <property type="match status" value="1"/>
</dbReference>
<gene>
    <name evidence="9" type="ORF">NOCA1180014</name>
</gene>